<evidence type="ECO:0000256" key="3">
    <source>
        <dbReference type="ARBA" id="ARBA00022679"/>
    </source>
</evidence>
<dbReference type="Proteomes" id="UP000075243">
    <property type="component" value="Unassembled WGS sequence"/>
</dbReference>
<dbReference type="Gramene" id="C.cajan_40866.t">
    <property type="protein sequence ID" value="C.cajan_40866.t"/>
    <property type="gene ID" value="C.cajan_40866"/>
</dbReference>
<accession>A0A151R8K0</accession>
<organism evidence="5 6">
    <name type="scientific">Cajanus cajan</name>
    <name type="common">Pigeon pea</name>
    <name type="synonym">Cajanus indicus</name>
    <dbReference type="NCBI Taxonomy" id="3821"/>
    <lineage>
        <taxon>Eukaryota</taxon>
        <taxon>Viridiplantae</taxon>
        <taxon>Streptophyta</taxon>
        <taxon>Embryophyta</taxon>
        <taxon>Tracheophyta</taxon>
        <taxon>Spermatophyta</taxon>
        <taxon>Magnoliopsida</taxon>
        <taxon>eudicotyledons</taxon>
        <taxon>Gunneridae</taxon>
        <taxon>Pentapetalae</taxon>
        <taxon>rosids</taxon>
        <taxon>fabids</taxon>
        <taxon>Fabales</taxon>
        <taxon>Fabaceae</taxon>
        <taxon>Papilionoideae</taxon>
        <taxon>50 kb inversion clade</taxon>
        <taxon>NPAAA clade</taxon>
        <taxon>indigoferoid/millettioid clade</taxon>
        <taxon>Phaseoleae</taxon>
        <taxon>Cajanus</taxon>
    </lineage>
</organism>
<evidence type="ECO:0000313" key="5">
    <source>
        <dbReference type="EMBL" id="KYP38705.1"/>
    </source>
</evidence>
<dbReference type="PANTHER" id="PTHR43009:SF7">
    <property type="entry name" value="HOMOGENTISATE GERANYLGERANYLTRANSFERASE, CHLOROPLASTIC"/>
    <property type="match status" value="1"/>
</dbReference>
<keyword evidence="4" id="KW-0812">Transmembrane</keyword>
<name>A0A151R8K0_CAJCA</name>
<dbReference type="EMBL" id="KQ483973">
    <property type="protein sequence ID" value="KYP38705.1"/>
    <property type="molecule type" value="Genomic_DNA"/>
</dbReference>
<keyword evidence="3" id="KW-0808">Transferase</keyword>
<dbReference type="STRING" id="3821.A0A151R8K0"/>
<dbReference type="GO" id="GO:0016740">
    <property type="term" value="F:transferase activity"/>
    <property type="evidence" value="ECO:0007669"/>
    <property type="project" value="UniProtKB-KW"/>
</dbReference>
<keyword evidence="6" id="KW-1185">Reference proteome</keyword>
<reference evidence="5" key="1">
    <citation type="journal article" date="2012" name="Nat. Biotechnol.">
        <title>Draft genome sequence of pigeonpea (Cajanus cajan), an orphan legume crop of resource-poor farmers.</title>
        <authorList>
            <person name="Varshney R.K."/>
            <person name="Chen W."/>
            <person name="Li Y."/>
            <person name="Bharti A.K."/>
            <person name="Saxena R.K."/>
            <person name="Schlueter J.A."/>
            <person name="Donoghue M.T."/>
            <person name="Azam S."/>
            <person name="Fan G."/>
            <person name="Whaley A.M."/>
            <person name="Farmer A.D."/>
            <person name="Sheridan J."/>
            <person name="Iwata A."/>
            <person name="Tuteja R."/>
            <person name="Penmetsa R.V."/>
            <person name="Wu W."/>
            <person name="Upadhyaya H.D."/>
            <person name="Yang S.P."/>
            <person name="Shah T."/>
            <person name="Saxena K.B."/>
            <person name="Michael T."/>
            <person name="McCombie W.R."/>
            <person name="Yang B."/>
            <person name="Zhang G."/>
            <person name="Yang H."/>
            <person name="Wang J."/>
            <person name="Spillane C."/>
            <person name="Cook D.R."/>
            <person name="May G.D."/>
            <person name="Xu X."/>
            <person name="Jackson S.A."/>
        </authorList>
    </citation>
    <scope>NUCLEOTIDE SEQUENCE [LARGE SCALE GENOMIC DNA]</scope>
</reference>
<keyword evidence="4" id="KW-1133">Transmembrane helix</keyword>
<comment type="similarity">
    <text evidence="2">Belongs to the UbiA prenyltransferase family.</text>
</comment>
<protein>
    <submittedName>
        <fullName evidence="5">Uncharacterized protein</fullName>
    </submittedName>
</protein>
<comment type="subcellular location">
    <subcellularLocation>
        <location evidence="1">Plastid</location>
        <location evidence="1">Chloroplast membrane</location>
        <topology evidence="1">Multi-pass membrane protein</topology>
    </subcellularLocation>
</comment>
<proteinExistence type="inferred from homology"/>
<evidence type="ECO:0000313" key="6">
    <source>
        <dbReference type="Proteomes" id="UP000075243"/>
    </source>
</evidence>
<evidence type="ECO:0000256" key="1">
    <source>
        <dbReference type="ARBA" id="ARBA00004508"/>
    </source>
</evidence>
<evidence type="ECO:0000256" key="4">
    <source>
        <dbReference type="SAM" id="Phobius"/>
    </source>
</evidence>
<gene>
    <name evidence="5" type="ORF">KK1_040032</name>
</gene>
<dbReference type="AlphaFoldDB" id="A0A151R8K0"/>
<sequence length="65" mass="7202">MFSRPYTMIASVINIISMSLLVVEKASDISLTFFIGLLKAMAIILPITLYVNGLNQLVDIEIDKV</sequence>
<dbReference type="PANTHER" id="PTHR43009">
    <property type="entry name" value="HOMOGENTISATE SOLANESYLTRANSFERASE, CHLOROPLASTIC"/>
    <property type="match status" value="1"/>
</dbReference>
<keyword evidence="4" id="KW-0472">Membrane</keyword>
<evidence type="ECO:0000256" key="2">
    <source>
        <dbReference type="ARBA" id="ARBA00005985"/>
    </source>
</evidence>
<feature type="transmembrane region" description="Helical" evidence="4">
    <location>
        <begin position="30"/>
        <end position="51"/>
    </location>
</feature>
<feature type="transmembrane region" description="Helical" evidence="4">
    <location>
        <begin position="6"/>
        <end position="23"/>
    </location>
</feature>